<dbReference type="InterPro" id="IPR002156">
    <property type="entry name" value="RNaseH_domain"/>
</dbReference>
<dbReference type="OrthoDB" id="1752183at2759"/>
<dbReference type="EMBL" id="JABWDY010039044">
    <property type="protein sequence ID" value="KAF5179258.1"/>
    <property type="molecule type" value="Genomic_DNA"/>
</dbReference>
<dbReference type="Gene3D" id="3.30.420.10">
    <property type="entry name" value="Ribonuclease H-like superfamily/Ribonuclease H"/>
    <property type="match status" value="1"/>
</dbReference>
<dbReference type="InterPro" id="IPR036397">
    <property type="entry name" value="RNaseH_sf"/>
</dbReference>
<gene>
    <name evidence="2" type="ORF">FRX31_031152</name>
</gene>
<protein>
    <recommendedName>
        <fullName evidence="1">RNase H type-1 domain-containing protein</fullName>
    </recommendedName>
</protein>
<proteinExistence type="predicted"/>
<dbReference type="InterPro" id="IPR044730">
    <property type="entry name" value="RNase_H-like_dom_plant"/>
</dbReference>
<dbReference type="Proteomes" id="UP000554482">
    <property type="component" value="Unassembled WGS sequence"/>
</dbReference>
<dbReference type="GO" id="GO:0004523">
    <property type="term" value="F:RNA-DNA hybrid ribonuclease activity"/>
    <property type="evidence" value="ECO:0007669"/>
    <property type="project" value="InterPro"/>
</dbReference>
<organism evidence="2 3">
    <name type="scientific">Thalictrum thalictroides</name>
    <name type="common">Rue-anemone</name>
    <name type="synonym">Anemone thalictroides</name>
    <dbReference type="NCBI Taxonomy" id="46969"/>
    <lineage>
        <taxon>Eukaryota</taxon>
        <taxon>Viridiplantae</taxon>
        <taxon>Streptophyta</taxon>
        <taxon>Embryophyta</taxon>
        <taxon>Tracheophyta</taxon>
        <taxon>Spermatophyta</taxon>
        <taxon>Magnoliopsida</taxon>
        <taxon>Ranunculales</taxon>
        <taxon>Ranunculaceae</taxon>
        <taxon>Thalictroideae</taxon>
        <taxon>Thalictrum</taxon>
    </lineage>
</organism>
<keyword evidence="3" id="KW-1185">Reference proteome</keyword>
<dbReference type="SUPFAM" id="SSF53098">
    <property type="entry name" value="Ribonuclease H-like"/>
    <property type="match status" value="1"/>
</dbReference>
<evidence type="ECO:0000259" key="1">
    <source>
        <dbReference type="Pfam" id="PF13456"/>
    </source>
</evidence>
<name>A0A7J6V3K8_THATH</name>
<dbReference type="InterPro" id="IPR053151">
    <property type="entry name" value="RNase_H-like"/>
</dbReference>
<feature type="domain" description="RNase H type-1" evidence="1">
    <location>
        <begin position="3"/>
        <end position="77"/>
    </location>
</feature>
<accession>A0A7J6V3K8</accession>
<evidence type="ECO:0000313" key="3">
    <source>
        <dbReference type="Proteomes" id="UP000554482"/>
    </source>
</evidence>
<dbReference type="PANTHER" id="PTHR47723:SF19">
    <property type="entry name" value="POLYNUCLEOTIDYL TRANSFERASE, RIBONUCLEASE H-LIKE SUPERFAMILY PROTEIN"/>
    <property type="match status" value="1"/>
</dbReference>
<dbReference type="InterPro" id="IPR012337">
    <property type="entry name" value="RNaseH-like_sf"/>
</dbReference>
<sequence length="112" mass="12671">MIAVERGLKLAEHMGLRRIMVQTDSMQVARILNGLTYPTWRVESMVQHIKALRGSFEEVTVQHVYREANKVADALATTYPATNVTTFFAYPMGNVIDSLLHNDANGTLYLRM</sequence>
<dbReference type="GO" id="GO:0003676">
    <property type="term" value="F:nucleic acid binding"/>
    <property type="evidence" value="ECO:0007669"/>
    <property type="project" value="InterPro"/>
</dbReference>
<dbReference type="CDD" id="cd06222">
    <property type="entry name" value="RNase_H_like"/>
    <property type="match status" value="1"/>
</dbReference>
<dbReference type="PANTHER" id="PTHR47723">
    <property type="entry name" value="OS05G0353850 PROTEIN"/>
    <property type="match status" value="1"/>
</dbReference>
<dbReference type="AlphaFoldDB" id="A0A7J6V3K8"/>
<comment type="caution">
    <text evidence="2">The sequence shown here is derived from an EMBL/GenBank/DDBJ whole genome shotgun (WGS) entry which is preliminary data.</text>
</comment>
<evidence type="ECO:0000313" key="2">
    <source>
        <dbReference type="EMBL" id="KAF5179258.1"/>
    </source>
</evidence>
<reference evidence="2 3" key="1">
    <citation type="submission" date="2020-06" db="EMBL/GenBank/DDBJ databases">
        <title>Transcriptomic and genomic resources for Thalictrum thalictroides and T. hernandezii: Facilitating candidate gene discovery in an emerging model plant lineage.</title>
        <authorList>
            <person name="Arias T."/>
            <person name="Riano-Pachon D.M."/>
            <person name="Di Stilio V.S."/>
        </authorList>
    </citation>
    <scope>NUCLEOTIDE SEQUENCE [LARGE SCALE GENOMIC DNA]</scope>
    <source>
        <strain evidence="3">cv. WT478/WT964</strain>
        <tissue evidence="2">Leaves</tissue>
    </source>
</reference>
<dbReference type="Pfam" id="PF13456">
    <property type="entry name" value="RVT_3"/>
    <property type="match status" value="1"/>
</dbReference>